<dbReference type="EMBL" id="JAUESC010000384">
    <property type="protein sequence ID" value="KAK0581904.1"/>
    <property type="molecule type" value="Genomic_DNA"/>
</dbReference>
<name>A0AA39VCG8_ACESA</name>
<evidence type="ECO:0000313" key="2">
    <source>
        <dbReference type="EMBL" id="KAK0581904.1"/>
    </source>
</evidence>
<keyword evidence="3" id="KW-1185">Reference proteome</keyword>
<reference evidence="2" key="2">
    <citation type="submission" date="2023-06" db="EMBL/GenBank/DDBJ databases">
        <authorList>
            <person name="Swenson N.G."/>
            <person name="Wegrzyn J.L."/>
            <person name="Mcevoy S.L."/>
        </authorList>
    </citation>
    <scope>NUCLEOTIDE SEQUENCE</scope>
    <source>
        <strain evidence="2">NS2018</strain>
        <tissue evidence="2">Leaf</tissue>
    </source>
</reference>
<sequence length="119" mass="13195">MGKGKISISLKDGSKNTISEVLFVPSLQQNMLSEGQLSEKGYDMRIYRGVCTINDEQKGLIAKLSHRIIHSFCGKTIHSEQDMAVVDVAGVDAPPSSSLHFRRRRLRCRSTLPPILDPS</sequence>
<evidence type="ECO:0000313" key="3">
    <source>
        <dbReference type="Proteomes" id="UP001168877"/>
    </source>
</evidence>
<accession>A0AA39VCG8</accession>
<evidence type="ECO:0000259" key="1">
    <source>
        <dbReference type="Pfam" id="PF22936"/>
    </source>
</evidence>
<feature type="domain" description="Retrovirus-related Pol polyprotein from transposon TNT 1-94-like beta-barrel" evidence="1">
    <location>
        <begin position="1"/>
        <end position="42"/>
    </location>
</feature>
<protein>
    <recommendedName>
        <fullName evidence="1">Retrovirus-related Pol polyprotein from transposon TNT 1-94-like beta-barrel domain-containing protein</fullName>
    </recommendedName>
</protein>
<comment type="caution">
    <text evidence="2">The sequence shown here is derived from an EMBL/GenBank/DDBJ whole genome shotgun (WGS) entry which is preliminary data.</text>
</comment>
<organism evidence="2 3">
    <name type="scientific">Acer saccharum</name>
    <name type="common">Sugar maple</name>
    <dbReference type="NCBI Taxonomy" id="4024"/>
    <lineage>
        <taxon>Eukaryota</taxon>
        <taxon>Viridiplantae</taxon>
        <taxon>Streptophyta</taxon>
        <taxon>Embryophyta</taxon>
        <taxon>Tracheophyta</taxon>
        <taxon>Spermatophyta</taxon>
        <taxon>Magnoliopsida</taxon>
        <taxon>eudicotyledons</taxon>
        <taxon>Gunneridae</taxon>
        <taxon>Pentapetalae</taxon>
        <taxon>rosids</taxon>
        <taxon>malvids</taxon>
        <taxon>Sapindales</taxon>
        <taxon>Sapindaceae</taxon>
        <taxon>Hippocastanoideae</taxon>
        <taxon>Acereae</taxon>
        <taxon>Acer</taxon>
    </lineage>
</organism>
<dbReference type="AlphaFoldDB" id="A0AA39VCG8"/>
<dbReference type="Proteomes" id="UP001168877">
    <property type="component" value="Unassembled WGS sequence"/>
</dbReference>
<reference evidence="2" key="1">
    <citation type="journal article" date="2022" name="Plant J.">
        <title>Strategies of tolerance reflected in two North American maple genomes.</title>
        <authorList>
            <person name="McEvoy S.L."/>
            <person name="Sezen U.U."/>
            <person name="Trouern-Trend A."/>
            <person name="McMahon S.M."/>
            <person name="Schaberg P.G."/>
            <person name="Yang J."/>
            <person name="Wegrzyn J.L."/>
            <person name="Swenson N.G."/>
        </authorList>
    </citation>
    <scope>NUCLEOTIDE SEQUENCE</scope>
    <source>
        <strain evidence="2">NS2018</strain>
    </source>
</reference>
<dbReference type="InterPro" id="IPR054722">
    <property type="entry name" value="PolX-like_BBD"/>
</dbReference>
<proteinExistence type="predicted"/>
<dbReference type="Pfam" id="PF22936">
    <property type="entry name" value="Pol_BBD"/>
    <property type="match status" value="1"/>
</dbReference>
<gene>
    <name evidence="2" type="ORF">LWI29_019391</name>
</gene>